<dbReference type="AlphaFoldDB" id="A0A2S2KQQ3"/>
<protein>
    <submittedName>
        <fullName evidence="1">Uncharacterized protein</fullName>
    </submittedName>
</protein>
<keyword evidence="2" id="KW-1185">Reference proteome</keyword>
<organism evidence="1 2">
    <name type="scientific">Nitrosopumilus zosterae</name>
    <dbReference type="NCBI Taxonomy" id="718286"/>
    <lineage>
        <taxon>Archaea</taxon>
        <taxon>Nitrososphaerota</taxon>
        <taxon>Nitrososphaeria</taxon>
        <taxon>Nitrosopumilales</taxon>
        <taxon>Nitrosopumilaceae</taxon>
        <taxon>Nitrosopumilus</taxon>
    </lineage>
</organism>
<dbReference type="EMBL" id="BGKI01000004">
    <property type="protein sequence ID" value="GBH33944.1"/>
    <property type="molecule type" value="Genomic_DNA"/>
</dbReference>
<accession>A0A2S2KQQ3</accession>
<evidence type="ECO:0000313" key="2">
    <source>
        <dbReference type="Proteomes" id="UP000245829"/>
    </source>
</evidence>
<reference evidence="1 2" key="1">
    <citation type="submission" date="2018-05" db="EMBL/GenBank/DDBJ databases">
        <title>genome sequencing of Nitrosopumilus sp. NM25.</title>
        <authorList>
            <person name="Mori K."/>
            <person name="Nakagawa T."/>
        </authorList>
    </citation>
    <scope>NUCLEOTIDE SEQUENCE [LARGE SCALE GENOMIC DNA]</scope>
    <source>
        <strain evidence="1 2">NM25</strain>
    </source>
</reference>
<proteinExistence type="predicted"/>
<dbReference type="Proteomes" id="UP000245829">
    <property type="component" value="Unassembled WGS sequence"/>
</dbReference>
<sequence>MQKFFVSNNFDVNYSDLLVSYKIDVTRLSSSRVKNAIESQTGTIFQNNLTPFRIILSRTKKSIL</sequence>
<gene>
    <name evidence="1" type="ORF">NZNM25_07350</name>
</gene>
<comment type="caution">
    <text evidence="1">The sequence shown here is derived from an EMBL/GenBank/DDBJ whole genome shotgun (WGS) entry which is preliminary data.</text>
</comment>
<evidence type="ECO:0000313" key="1">
    <source>
        <dbReference type="EMBL" id="GBH33944.1"/>
    </source>
</evidence>
<name>A0A2S2KQQ3_9ARCH</name>